<dbReference type="RefSeq" id="WP_145204967.1">
    <property type="nucleotide sequence ID" value="NZ_CP036434.1"/>
</dbReference>
<accession>A0A518F0K4</accession>
<keyword evidence="2" id="KW-1185">Reference proteome</keyword>
<dbReference type="EMBL" id="CP036434">
    <property type="protein sequence ID" value="QDV09849.1"/>
    <property type="molecule type" value="Genomic_DNA"/>
</dbReference>
<dbReference type="AlphaFoldDB" id="A0A518F0K4"/>
<dbReference type="Proteomes" id="UP000320390">
    <property type="component" value="Chromosome"/>
</dbReference>
<sequence length="262" mass="28817">MHKTPALVTLALFVASCQSGSLYENAATRESYRLSETPVDEAVEGRPTFGDPLPIPGSRSRIIPFSRESTVGWFGDRDHFSEGGLSSFADESQARLRAPSPAGLFRRIRWHNAAIHDLESGEQWTLLEERGVLSSLWIKLSTERNFPDKEARQVASALIFSATTADTNGDQKLNDLDGVRALVTDGDGRNPRLVTPPGTQLVSVQFDPTFDVAILMARVDLNGDGKFTDSEPPRPFLYRFGEDRAEPLLTEATLDVIEGALE</sequence>
<dbReference type="OrthoDB" id="9849587at2"/>
<dbReference type="PROSITE" id="PS51257">
    <property type="entry name" value="PROKAR_LIPOPROTEIN"/>
    <property type="match status" value="1"/>
</dbReference>
<name>A0A518F0K4_9BACT</name>
<gene>
    <name evidence="1" type="ORF">Poly30_54090</name>
</gene>
<protein>
    <recommendedName>
        <fullName evidence="3">Lipoprotein</fullName>
    </recommendedName>
</protein>
<organism evidence="1 2">
    <name type="scientific">Saltatorellus ferox</name>
    <dbReference type="NCBI Taxonomy" id="2528018"/>
    <lineage>
        <taxon>Bacteria</taxon>
        <taxon>Pseudomonadati</taxon>
        <taxon>Planctomycetota</taxon>
        <taxon>Planctomycetia</taxon>
        <taxon>Planctomycetia incertae sedis</taxon>
        <taxon>Saltatorellus</taxon>
    </lineage>
</organism>
<evidence type="ECO:0000313" key="1">
    <source>
        <dbReference type="EMBL" id="QDV09849.1"/>
    </source>
</evidence>
<reference evidence="1 2" key="1">
    <citation type="submission" date="2019-02" db="EMBL/GenBank/DDBJ databases">
        <title>Deep-cultivation of Planctomycetes and their phenomic and genomic characterization uncovers novel biology.</title>
        <authorList>
            <person name="Wiegand S."/>
            <person name="Jogler M."/>
            <person name="Boedeker C."/>
            <person name="Pinto D."/>
            <person name="Vollmers J."/>
            <person name="Rivas-Marin E."/>
            <person name="Kohn T."/>
            <person name="Peeters S.H."/>
            <person name="Heuer A."/>
            <person name="Rast P."/>
            <person name="Oberbeckmann S."/>
            <person name="Bunk B."/>
            <person name="Jeske O."/>
            <person name="Meyerdierks A."/>
            <person name="Storesund J.E."/>
            <person name="Kallscheuer N."/>
            <person name="Luecker S."/>
            <person name="Lage O.M."/>
            <person name="Pohl T."/>
            <person name="Merkel B.J."/>
            <person name="Hornburger P."/>
            <person name="Mueller R.-W."/>
            <person name="Bruemmer F."/>
            <person name="Labrenz M."/>
            <person name="Spormann A.M."/>
            <person name="Op den Camp H."/>
            <person name="Overmann J."/>
            <person name="Amann R."/>
            <person name="Jetten M.S.M."/>
            <person name="Mascher T."/>
            <person name="Medema M.H."/>
            <person name="Devos D.P."/>
            <person name="Kaster A.-K."/>
            <person name="Ovreas L."/>
            <person name="Rohde M."/>
            <person name="Galperin M.Y."/>
            <person name="Jogler C."/>
        </authorList>
    </citation>
    <scope>NUCLEOTIDE SEQUENCE [LARGE SCALE GENOMIC DNA]</scope>
    <source>
        <strain evidence="1 2">Poly30</strain>
    </source>
</reference>
<proteinExistence type="predicted"/>
<evidence type="ECO:0000313" key="2">
    <source>
        <dbReference type="Proteomes" id="UP000320390"/>
    </source>
</evidence>
<evidence type="ECO:0008006" key="3">
    <source>
        <dbReference type="Google" id="ProtNLM"/>
    </source>
</evidence>